<evidence type="ECO:0000313" key="3">
    <source>
        <dbReference type="Proteomes" id="UP000887013"/>
    </source>
</evidence>
<keyword evidence="1" id="KW-1133">Transmembrane helix</keyword>
<keyword evidence="1" id="KW-0812">Transmembrane</keyword>
<proteinExistence type="predicted"/>
<name>A0A8X6TI01_NEPPI</name>
<keyword evidence="3" id="KW-1185">Reference proteome</keyword>
<sequence length="106" mass="12104">MILPSSVGWDMCPNSAFKRYCVKAESIFWYGGEVISCVAYISAFLALEYRGFLSRNEELFGFLSLDRLRVVSEKEGKPPVVDSPTWDVWFGMALRGEIMFVEDTFP</sequence>
<evidence type="ECO:0000313" key="2">
    <source>
        <dbReference type="EMBL" id="GFT16542.1"/>
    </source>
</evidence>
<protein>
    <submittedName>
        <fullName evidence="2">Uncharacterized protein</fullName>
    </submittedName>
</protein>
<dbReference type="AlphaFoldDB" id="A0A8X6TI01"/>
<organism evidence="2 3">
    <name type="scientific">Nephila pilipes</name>
    <name type="common">Giant wood spider</name>
    <name type="synonym">Nephila maculata</name>
    <dbReference type="NCBI Taxonomy" id="299642"/>
    <lineage>
        <taxon>Eukaryota</taxon>
        <taxon>Metazoa</taxon>
        <taxon>Ecdysozoa</taxon>
        <taxon>Arthropoda</taxon>
        <taxon>Chelicerata</taxon>
        <taxon>Arachnida</taxon>
        <taxon>Araneae</taxon>
        <taxon>Araneomorphae</taxon>
        <taxon>Entelegynae</taxon>
        <taxon>Araneoidea</taxon>
        <taxon>Nephilidae</taxon>
        <taxon>Nephila</taxon>
    </lineage>
</organism>
<gene>
    <name evidence="2" type="ORF">NPIL_344921</name>
</gene>
<keyword evidence="1" id="KW-0472">Membrane</keyword>
<accession>A0A8X6TI01</accession>
<reference evidence="2" key="1">
    <citation type="submission" date="2020-08" db="EMBL/GenBank/DDBJ databases">
        <title>Multicomponent nature underlies the extraordinary mechanical properties of spider dragline silk.</title>
        <authorList>
            <person name="Kono N."/>
            <person name="Nakamura H."/>
            <person name="Mori M."/>
            <person name="Yoshida Y."/>
            <person name="Ohtoshi R."/>
            <person name="Malay A.D."/>
            <person name="Moran D.A.P."/>
            <person name="Tomita M."/>
            <person name="Numata K."/>
            <person name="Arakawa K."/>
        </authorList>
    </citation>
    <scope>NUCLEOTIDE SEQUENCE</scope>
</reference>
<feature type="transmembrane region" description="Helical" evidence="1">
    <location>
        <begin position="27"/>
        <end position="47"/>
    </location>
</feature>
<comment type="caution">
    <text evidence="2">The sequence shown here is derived from an EMBL/GenBank/DDBJ whole genome shotgun (WGS) entry which is preliminary data.</text>
</comment>
<evidence type="ECO:0000256" key="1">
    <source>
        <dbReference type="SAM" id="Phobius"/>
    </source>
</evidence>
<dbReference type="Proteomes" id="UP000887013">
    <property type="component" value="Unassembled WGS sequence"/>
</dbReference>
<dbReference type="EMBL" id="BMAW01058484">
    <property type="protein sequence ID" value="GFT16542.1"/>
    <property type="molecule type" value="Genomic_DNA"/>
</dbReference>